<feature type="domain" description="Dihydroxy-acid/6-phosphogluconate dehydratase N-terminal" evidence="6">
    <location>
        <begin position="47"/>
        <end position="358"/>
    </location>
</feature>
<keyword evidence="4" id="KW-0411">Iron-sulfur</keyword>
<dbReference type="GO" id="GO:0016836">
    <property type="term" value="F:hydro-lyase activity"/>
    <property type="evidence" value="ECO:0007669"/>
    <property type="project" value="UniProtKB-ARBA"/>
</dbReference>
<sequence length="582" mass="63280">MSSRHKRTRQPADLRSARWFGPDDLRSFGHRSRIMQMGYAPADWAGKPIIAIVNTWSDLNPCHAHFRHRVEDVKRGVLQAGGFPVEMPAVTLSESFMKPTTMLYRNLLAIEVEEQLRSHPIDGAVLMGGCDKTTPALIMGGLSAGLPMIFLPAGPMLRGNYAGKTLGSGSDAWKYWDERRAGNISEQEWFGLETGIARSYGHCMTMGTASTMTAIADAMGLTLPGASSIPAPDANHIRMSAECGRRIVEMVWEEMTPDKIVTPASVRNGGTVAMATGCSTNAVVHLLAMARRASVDFTLDDLDELGRTTPLIANVRPSGQGYLMEDFFYAGGLLGLMRNLGDKLDRSAMTVAGITLGEAIADAPVYNDDVIRTLDNPVYHEGSLAVLRGNLAPDGAVIKPAACDPRFHVHKGPALVFDSYPEMKKAIEDPDLDVTPDHVMVLRNAGPLGGPGMPEWGMLPMPVKLVREGHRDMLRLSDARMSGTSYGACVLHVSPESHIGGPLALLKTGDIVSIDLPNRRIDMLVDEAELAARRAAWQRPADRFERGYGWMFAKHVSQADKGCDFDYLAPGFGRTAGEPDIF</sequence>
<proteinExistence type="inferred from homology"/>
<dbReference type="InterPro" id="IPR037237">
    <property type="entry name" value="IlvD/EDD_N"/>
</dbReference>
<evidence type="ECO:0000313" key="9">
    <source>
        <dbReference type="Proteomes" id="UP000631694"/>
    </source>
</evidence>
<evidence type="ECO:0000256" key="4">
    <source>
        <dbReference type="ARBA" id="ARBA00023014"/>
    </source>
</evidence>
<dbReference type="InterPro" id="IPR020558">
    <property type="entry name" value="DiOHA_6PGluconate_deHydtase_CS"/>
</dbReference>
<dbReference type="GO" id="GO:0046872">
    <property type="term" value="F:metal ion binding"/>
    <property type="evidence" value="ECO:0007669"/>
    <property type="project" value="UniProtKB-KW"/>
</dbReference>
<evidence type="ECO:0000259" key="7">
    <source>
        <dbReference type="Pfam" id="PF24877"/>
    </source>
</evidence>
<comment type="similarity">
    <text evidence="1">Belongs to the IlvD/Edd family.</text>
</comment>
<dbReference type="PANTHER" id="PTHR43183:SF2">
    <property type="entry name" value="DIHYDROXY-ACID DEHYDRATASE"/>
    <property type="match status" value="1"/>
</dbReference>
<dbReference type="NCBIfam" id="NF009560">
    <property type="entry name" value="PRK13017.1"/>
    <property type="match status" value="1"/>
</dbReference>
<reference evidence="8" key="1">
    <citation type="submission" date="2020-12" db="EMBL/GenBank/DDBJ databases">
        <title>Methylobrevis albus sp. nov., isolated from fresh water lack sediment.</title>
        <authorList>
            <person name="Zou Q."/>
        </authorList>
    </citation>
    <scope>NUCLEOTIDE SEQUENCE</scope>
    <source>
        <strain evidence="8">L22</strain>
    </source>
</reference>
<dbReference type="Gene3D" id="3.50.30.80">
    <property type="entry name" value="IlvD/EDD C-terminal domain-like"/>
    <property type="match status" value="1"/>
</dbReference>
<dbReference type="FunFam" id="3.50.30.80:FF:000001">
    <property type="entry name" value="Dihydroxy-acid dehydratase"/>
    <property type="match status" value="1"/>
</dbReference>
<keyword evidence="5" id="KW-0456">Lyase</keyword>
<evidence type="ECO:0000259" key="6">
    <source>
        <dbReference type="Pfam" id="PF00920"/>
    </source>
</evidence>
<dbReference type="InterPro" id="IPR052352">
    <property type="entry name" value="Sugar_Degrad_Dehydratases"/>
</dbReference>
<evidence type="ECO:0000256" key="2">
    <source>
        <dbReference type="ARBA" id="ARBA00022723"/>
    </source>
</evidence>
<keyword evidence="2" id="KW-0479">Metal-binding</keyword>
<organism evidence="8 9">
    <name type="scientific">Methylobrevis albus</name>
    <dbReference type="NCBI Taxonomy" id="2793297"/>
    <lineage>
        <taxon>Bacteria</taxon>
        <taxon>Pseudomonadati</taxon>
        <taxon>Pseudomonadota</taxon>
        <taxon>Alphaproteobacteria</taxon>
        <taxon>Hyphomicrobiales</taxon>
        <taxon>Pleomorphomonadaceae</taxon>
        <taxon>Methylobrevis</taxon>
    </lineage>
</organism>
<dbReference type="Pfam" id="PF00920">
    <property type="entry name" value="ILVD_EDD_N"/>
    <property type="match status" value="1"/>
</dbReference>
<dbReference type="NCBIfam" id="NF009559">
    <property type="entry name" value="PRK13016.1"/>
    <property type="match status" value="1"/>
</dbReference>
<evidence type="ECO:0000256" key="3">
    <source>
        <dbReference type="ARBA" id="ARBA00023004"/>
    </source>
</evidence>
<dbReference type="Proteomes" id="UP000631694">
    <property type="component" value="Unassembled WGS sequence"/>
</dbReference>
<feature type="domain" description="Dihydroxy-acid/6-phosphogluconate dehydratase C-terminal" evidence="7">
    <location>
        <begin position="369"/>
        <end position="563"/>
    </location>
</feature>
<dbReference type="Pfam" id="PF24877">
    <property type="entry name" value="ILV_EDD_C"/>
    <property type="match status" value="1"/>
</dbReference>
<accession>A0A931MXQ5</accession>
<protein>
    <submittedName>
        <fullName evidence="8">Dihydroxy-acid dehydratase</fullName>
    </submittedName>
</protein>
<evidence type="ECO:0000256" key="1">
    <source>
        <dbReference type="ARBA" id="ARBA00006486"/>
    </source>
</evidence>
<keyword evidence="9" id="KW-1185">Reference proteome</keyword>
<dbReference type="AlphaFoldDB" id="A0A931MXQ5"/>
<gene>
    <name evidence="8" type="ORF">I5731_16795</name>
</gene>
<dbReference type="PROSITE" id="PS00886">
    <property type="entry name" value="ILVD_EDD_1"/>
    <property type="match status" value="1"/>
</dbReference>
<dbReference type="RefSeq" id="WP_197312556.1">
    <property type="nucleotide sequence ID" value="NZ_JADZLT010000054.1"/>
</dbReference>
<keyword evidence="3" id="KW-0408">Iron</keyword>
<evidence type="ECO:0000313" key="8">
    <source>
        <dbReference type="EMBL" id="MBH0239483.1"/>
    </source>
</evidence>
<name>A0A931MXQ5_9HYPH</name>
<dbReference type="SUPFAM" id="SSF52016">
    <property type="entry name" value="LeuD/IlvD-like"/>
    <property type="match status" value="1"/>
</dbReference>
<dbReference type="EMBL" id="JADZLT010000054">
    <property type="protein sequence ID" value="MBH0239483.1"/>
    <property type="molecule type" value="Genomic_DNA"/>
</dbReference>
<dbReference type="InterPro" id="IPR042096">
    <property type="entry name" value="Dihydro-acid_dehy_C"/>
</dbReference>
<dbReference type="GO" id="GO:0051536">
    <property type="term" value="F:iron-sulfur cluster binding"/>
    <property type="evidence" value="ECO:0007669"/>
    <property type="project" value="UniProtKB-KW"/>
</dbReference>
<dbReference type="InterPro" id="IPR000581">
    <property type="entry name" value="ILV_EDD_N"/>
</dbReference>
<evidence type="ECO:0000256" key="5">
    <source>
        <dbReference type="ARBA" id="ARBA00023239"/>
    </source>
</evidence>
<dbReference type="NCBIfam" id="NF004784">
    <property type="entry name" value="PRK06131.1"/>
    <property type="match status" value="1"/>
</dbReference>
<comment type="caution">
    <text evidence="8">The sequence shown here is derived from an EMBL/GenBank/DDBJ whole genome shotgun (WGS) entry which is preliminary data.</text>
</comment>
<dbReference type="SUPFAM" id="SSF143975">
    <property type="entry name" value="IlvD/EDD N-terminal domain-like"/>
    <property type="match status" value="1"/>
</dbReference>
<dbReference type="InterPro" id="IPR056740">
    <property type="entry name" value="ILV_EDD_C"/>
</dbReference>
<dbReference type="PANTHER" id="PTHR43183">
    <property type="entry name" value="HYPOTHETICAL DIHYDROXYACID DEHYDRATASE (EUROFUNG)-RELATED"/>
    <property type="match status" value="1"/>
</dbReference>